<gene>
    <name evidence="1" type="ORF">Gocc_1356</name>
</gene>
<keyword evidence="2" id="KW-1185">Reference proteome</keyword>
<protein>
    <recommendedName>
        <fullName evidence="3">Nucleotidyltransferase</fullName>
    </recommendedName>
</protein>
<evidence type="ECO:0000313" key="1">
    <source>
        <dbReference type="EMBL" id="RDI75558.1"/>
    </source>
</evidence>
<accession>A0A7M2Z0B0</accession>
<reference evidence="1 2" key="1">
    <citation type="submission" date="2018-07" db="EMBL/GenBank/DDBJ databases">
        <title>High-quality-draft genome sequence of Gaiella occulta.</title>
        <authorList>
            <person name="Severino R."/>
            <person name="Froufe H.J.C."/>
            <person name="Rainey F.A."/>
            <person name="Barroso C."/>
            <person name="Albuquerque L."/>
            <person name="Lobo-Da-Cunha A."/>
            <person name="Da Costa M.S."/>
            <person name="Egas C."/>
        </authorList>
    </citation>
    <scope>NUCLEOTIDE SEQUENCE [LARGE SCALE GENOMIC DNA]</scope>
    <source>
        <strain evidence="1 2">F2-233</strain>
    </source>
</reference>
<sequence length="156" mass="17504">MKRRGVEFVVIGAYAAVTQGWSEPTSDIDITPDRHVRNLQRLADALREMEAQVLTADGDADASWPIDDQHLRLRETTFLTTRFGDLDVVLNPAATEGYPDLARPSESFLLVADGIEIRVANLERVIASKRASDTPKDRDALPRLEALLQRLPRREQ</sequence>
<dbReference type="OrthoDB" id="3212051at2"/>
<dbReference type="InterPro" id="IPR043519">
    <property type="entry name" value="NT_sf"/>
</dbReference>
<dbReference type="RefSeq" id="WP_114795749.1">
    <property type="nucleotide sequence ID" value="NZ_QQZY01000002.1"/>
</dbReference>
<dbReference type="Proteomes" id="UP000254134">
    <property type="component" value="Unassembled WGS sequence"/>
</dbReference>
<name>A0A7M2Z0B0_9ACTN</name>
<evidence type="ECO:0008006" key="3">
    <source>
        <dbReference type="Google" id="ProtNLM"/>
    </source>
</evidence>
<reference evidence="2" key="2">
    <citation type="journal article" date="2019" name="MicrobiologyOpen">
        <title>High-quality draft genome sequence of Gaiella occulta isolated from a 150 meter deep mineral water borehole and comparison with the genome sequences of other deep-branching lineages of the phylum Actinobacteria.</title>
        <authorList>
            <person name="Severino R."/>
            <person name="Froufe H.J.C."/>
            <person name="Barroso C."/>
            <person name="Albuquerque L."/>
            <person name="Lobo-da-Cunha A."/>
            <person name="da Costa M.S."/>
            <person name="Egas C."/>
        </authorList>
    </citation>
    <scope>NUCLEOTIDE SEQUENCE [LARGE SCALE GENOMIC DNA]</scope>
    <source>
        <strain evidence="2">F2-233</strain>
    </source>
</reference>
<organism evidence="1 2">
    <name type="scientific">Gaiella occulta</name>
    <dbReference type="NCBI Taxonomy" id="1002870"/>
    <lineage>
        <taxon>Bacteria</taxon>
        <taxon>Bacillati</taxon>
        <taxon>Actinomycetota</taxon>
        <taxon>Thermoleophilia</taxon>
        <taxon>Gaiellales</taxon>
        <taxon>Gaiellaceae</taxon>
        <taxon>Gaiella</taxon>
    </lineage>
</organism>
<evidence type="ECO:0000313" key="2">
    <source>
        <dbReference type="Proteomes" id="UP000254134"/>
    </source>
</evidence>
<dbReference type="SUPFAM" id="SSF81301">
    <property type="entry name" value="Nucleotidyltransferase"/>
    <property type="match status" value="1"/>
</dbReference>
<dbReference type="EMBL" id="QQZY01000002">
    <property type="protein sequence ID" value="RDI75558.1"/>
    <property type="molecule type" value="Genomic_DNA"/>
</dbReference>
<proteinExistence type="predicted"/>
<comment type="caution">
    <text evidence="1">The sequence shown here is derived from an EMBL/GenBank/DDBJ whole genome shotgun (WGS) entry which is preliminary data.</text>
</comment>
<dbReference type="Gene3D" id="3.30.460.40">
    <property type="match status" value="1"/>
</dbReference>
<dbReference type="AlphaFoldDB" id="A0A7M2Z0B0"/>